<evidence type="ECO:0000313" key="1">
    <source>
        <dbReference type="EMBL" id="KAK4195223.1"/>
    </source>
</evidence>
<dbReference type="Proteomes" id="UP001303160">
    <property type="component" value="Unassembled WGS sequence"/>
</dbReference>
<proteinExistence type="predicted"/>
<accession>A0AAN6X848</accession>
<reference evidence="1" key="1">
    <citation type="journal article" date="2023" name="Mol. Phylogenet. Evol.">
        <title>Genome-scale phylogeny and comparative genomics of the fungal order Sordariales.</title>
        <authorList>
            <person name="Hensen N."/>
            <person name="Bonometti L."/>
            <person name="Westerberg I."/>
            <person name="Brannstrom I.O."/>
            <person name="Guillou S."/>
            <person name="Cros-Aarteil S."/>
            <person name="Calhoun S."/>
            <person name="Haridas S."/>
            <person name="Kuo A."/>
            <person name="Mondo S."/>
            <person name="Pangilinan J."/>
            <person name="Riley R."/>
            <person name="LaButti K."/>
            <person name="Andreopoulos B."/>
            <person name="Lipzen A."/>
            <person name="Chen C."/>
            <person name="Yan M."/>
            <person name="Daum C."/>
            <person name="Ng V."/>
            <person name="Clum A."/>
            <person name="Steindorff A."/>
            <person name="Ohm R.A."/>
            <person name="Martin F."/>
            <person name="Silar P."/>
            <person name="Natvig D.O."/>
            <person name="Lalanne C."/>
            <person name="Gautier V."/>
            <person name="Ament-Velasquez S.L."/>
            <person name="Kruys A."/>
            <person name="Hutchinson M.I."/>
            <person name="Powell A.J."/>
            <person name="Barry K."/>
            <person name="Miller A.N."/>
            <person name="Grigoriev I.V."/>
            <person name="Debuchy R."/>
            <person name="Gladieux P."/>
            <person name="Hiltunen Thoren M."/>
            <person name="Johannesson H."/>
        </authorList>
    </citation>
    <scope>NUCLEOTIDE SEQUENCE</scope>
    <source>
        <strain evidence="1">CBS 315.58</strain>
    </source>
</reference>
<keyword evidence="2" id="KW-1185">Reference proteome</keyword>
<protein>
    <submittedName>
        <fullName evidence="1">Uncharacterized protein</fullName>
    </submittedName>
</protein>
<sequence length="302" mass="33507">MKAITICRLAKSDEVVWTPAALSECVTAPAQGGPLNHPPHISSPGQQRCGEWMEGEGSESTSPCSHHIGYAIQLFWMEQSSGRQCWSSSSTYRPLLLEWNMTTKNTRMVTPTSSNQQWISKNSQAYQARFKTAFPEGRHCRVCRAWWTTVQRTDSNHYVKVFPKGRLQAEDFPAPAAFSAPSKHWRARGGDCYRWGPTAACSEVPQGCPESTVPHTRPTVIAGLQLCFSQLIRDKAFVLFFPISSHAATHTLCIDRNGKRWPLITLSVSLHTTVGHTTLGLGGGTALYLCSRHEIEFSKLGC</sequence>
<dbReference type="EMBL" id="MU864021">
    <property type="protein sequence ID" value="KAK4195223.1"/>
    <property type="molecule type" value="Genomic_DNA"/>
</dbReference>
<dbReference type="AlphaFoldDB" id="A0AAN6X848"/>
<name>A0AAN6X848_9PEZI</name>
<organism evidence="1 2">
    <name type="scientific">Triangularia verruculosa</name>
    <dbReference type="NCBI Taxonomy" id="2587418"/>
    <lineage>
        <taxon>Eukaryota</taxon>
        <taxon>Fungi</taxon>
        <taxon>Dikarya</taxon>
        <taxon>Ascomycota</taxon>
        <taxon>Pezizomycotina</taxon>
        <taxon>Sordariomycetes</taxon>
        <taxon>Sordariomycetidae</taxon>
        <taxon>Sordariales</taxon>
        <taxon>Podosporaceae</taxon>
        <taxon>Triangularia</taxon>
    </lineage>
</organism>
<comment type="caution">
    <text evidence="1">The sequence shown here is derived from an EMBL/GenBank/DDBJ whole genome shotgun (WGS) entry which is preliminary data.</text>
</comment>
<gene>
    <name evidence="1" type="ORF">QBC40DRAFT_23084</name>
</gene>
<reference evidence="1" key="2">
    <citation type="submission" date="2023-05" db="EMBL/GenBank/DDBJ databases">
        <authorList>
            <consortium name="Lawrence Berkeley National Laboratory"/>
            <person name="Steindorff A."/>
            <person name="Hensen N."/>
            <person name="Bonometti L."/>
            <person name="Westerberg I."/>
            <person name="Brannstrom I.O."/>
            <person name="Guillou S."/>
            <person name="Cros-Aarteil S."/>
            <person name="Calhoun S."/>
            <person name="Haridas S."/>
            <person name="Kuo A."/>
            <person name="Mondo S."/>
            <person name="Pangilinan J."/>
            <person name="Riley R."/>
            <person name="Labutti K."/>
            <person name="Andreopoulos B."/>
            <person name="Lipzen A."/>
            <person name="Chen C."/>
            <person name="Yanf M."/>
            <person name="Daum C."/>
            <person name="Ng V."/>
            <person name="Clum A."/>
            <person name="Ohm R."/>
            <person name="Martin F."/>
            <person name="Silar P."/>
            <person name="Natvig D."/>
            <person name="Lalanne C."/>
            <person name="Gautier V."/>
            <person name="Ament-Velasquez S.L."/>
            <person name="Kruys A."/>
            <person name="Hutchinson M.I."/>
            <person name="Powell A.J."/>
            <person name="Barry K."/>
            <person name="Miller A.N."/>
            <person name="Grigoriev I.V."/>
            <person name="Debuchy R."/>
            <person name="Gladieux P."/>
            <person name="Thoren M.H."/>
            <person name="Johannesson H."/>
        </authorList>
    </citation>
    <scope>NUCLEOTIDE SEQUENCE</scope>
    <source>
        <strain evidence="1">CBS 315.58</strain>
    </source>
</reference>
<evidence type="ECO:0000313" key="2">
    <source>
        <dbReference type="Proteomes" id="UP001303160"/>
    </source>
</evidence>